<evidence type="ECO:0000313" key="2">
    <source>
        <dbReference type="WBParaSite" id="nRc.2.0.1.t20272-RA"/>
    </source>
</evidence>
<protein>
    <submittedName>
        <fullName evidence="2">Uncharacterized protein</fullName>
    </submittedName>
</protein>
<accession>A0A915J3J0</accession>
<organism evidence="1 2">
    <name type="scientific">Romanomermis culicivorax</name>
    <name type="common">Nematode worm</name>
    <dbReference type="NCBI Taxonomy" id="13658"/>
    <lineage>
        <taxon>Eukaryota</taxon>
        <taxon>Metazoa</taxon>
        <taxon>Ecdysozoa</taxon>
        <taxon>Nematoda</taxon>
        <taxon>Enoplea</taxon>
        <taxon>Dorylaimia</taxon>
        <taxon>Mermithida</taxon>
        <taxon>Mermithoidea</taxon>
        <taxon>Mermithidae</taxon>
        <taxon>Romanomermis</taxon>
    </lineage>
</organism>
<keyword evidence="1" id="KW-1185">Reference proteome</keyword>
<evidence type="ECO:0000313" key="1">
    <source>
        <dbReference type="Proteomes" id="UP000887565"/>
    </source>
</evidence>
<sequence>MVKTLAEIMLSYTLPSKCLTFTKFHHADSTTPKSNPPNGLHTAKIPGNFDHQLTTKICDKVNSFFQIASKMQPRTQLLQSSLSCKKTEVDFHRGYKQSRWIRQHEALRIGMIIFRMKYIC</sequence>
<dbReference type="Proteomes" id="UP000887565">
    <property type="component" value="Unplaced"/>
</dbReference>
<dbReference type="WBParaSite" id="nRc.2.0.1.t20272-RA">
    <property type="protein sequence ID" value="nRc.2.0.1.t20272-RA"/>
    <property type="gene ID" value="nRc.2.0.1.g20272"/>
</dbReference>
<dbReference type="AlphaFoldDB" id="A0A915J3J0"/>
<name>A0A915J3J0_ROMCU</name>
<reference evidence="2" key="1">
    <citation type="submission" date="2022-11" db="UniProtKB">
        <authorList>
            <consortium name="WormBaseParasite"/>
        </authorList>
    </citation>
    <scope>IDENTIFICATION</scope>
</reference>
<proteinExistence type="predicted"/>